<evidence type="ECO:0000313" key="2">
    <source>
        <dbReference type="EMBL" id="KAF2252993.1"/>
    </source>
</evidence>
<feature type="non-terminal residue" evidence="2">
    <location>
        <position position="148"/>
    </location>
</feature>
<sequence>RHLSLSRRKPRSSSSLSPRRTPIDRSPSEPSESEKATLDGEQGLVASCSSVGLSSFPPTPHSRQPTHTSRLPIYILQTAHNHQYVGEPVLPARRPAVPAAKLRRSSTAVRRPATRPADVLRPAAGPADAVPAGPAAEAEEGPWVFGRL</sequence>
<organism evidence="2 3">
    <name type="scientific">Trematosphaeria pertusa</name>
    <dbReference type="NCBI Taxonomy" id="390896"/>
    <lineage>
        <taxon>Eukaryota</taxon>
        <taxon>Fungi</taxon>
        <taxon>Dikarya</taxon>
        <taxon>Ascomycota</taxon>
        <taxon>Pezizomycotina</taxon>
        <taxon>Dothideomycetes</taxon>
        <taxon>Pleosporomycetidae</taxon>
        <taxon>Pleosporales</taxon>
        <taxon>Massarineae</taxon>
        <taxon>Trematosphaeriaceae</taxon>
        <taxon>Trematosphaeria</taxon>
    </lineage>
</organism>
<dbReference type="RefSeq" id="XP_033687997.1">
    <property type="nucleotide sequence ID" value="XM_033835251.1"/>
</dbReference>
<feature type="compositionally biased region" description="Basic residues" evidence="1">
    <location>
        <begin position="1"/>
        <end position="11"/>
    </location>
</feature>
<feature type="compositionally biased region" description="Low complexity" evidence="1">
    <location>
        <begin position="122"/>
        <end position="136"/>
    </location>
</feature>
<feature type="non-terminal residue" evidence="2">
    <location>
        <position position="1"/>
    </location>
</feature>
<evidence type="ECO:0000313" key="3">
    <source>
        <dbReference type="Proteomes" id="UP000800094"/>
    </source>
</evidence>
<dbReference type="AlphaFoldDB" id="A0A6A6IUY0"/>
<accession>A0A6A6IUY0</accession>
<keyword evidence="3" id="KW-1185">Reference proteome</keyword>
<protein>
    <submittedName>
        <fullName evidence="2">Uncharacterized protein</fullName>
    </submittedName>
</protein>
<name>A0A6A6IUY0_9PLEO</name>
<reference evidence="2" key="1">
    <citation type="journal article" date="2020" name="Stud. Mycol.">
        <title>101 Dothideomycetes genomes: a test case for predicting lifestyles and emergence of pathogens.</title>
        <authorList>
            <person name="Haridas S."/>
            <person name="Albert R."/>
            <person name="Binder M."/>
            <person name="Bloem J."/>
            <person name="Labutti K."/>
            <person name="Salamov A."/>
            <person name="Andreopoulos B."/>
            <person name="Baker S."/>
            <person name="Barry K."/>
            <person name="Bills G."/>
            <person name="Bluhm B."/>
            <person name="Cannon C."/>
            <person name="Castanera R."/>
            <person name="Culley D."/>
            <person name="Daum C."/>
            <person name="Ezra D."/>
            <person name="Gonzalez J."/>
            <person name="Henrissat B."/>
            <person name="Kuo A."/>
            <person name="Liang C."/>
            <person name="Lipzen A."/>
            <person name="Lutzoni F."/>
            <person name="Magnuson J."/>
            <person name="Mondo S."/>
            <person name="Nolan M."/>
            <person name="Ohm R."/>
            <person name="Pangilinan J."/>
            <person name="Park H.-J."/>
            <person name="Ramirez L."/>
            <person name="Alfaro M."/>
            <person name="Sun H."/>
            <person name="Tritt A."/>
            <person name="Yoshinaga Y."/>
            <person name="Zwiers L.-H."/>
            <person name="Turgeon B."/>
            <person name="Goodwin S."/>
            <person name="Spatafora J."/>
            <person name="Crous P."/>
            <person name="Grigoriev I."/>
        </authorList>
    </citation>
    <scope>NUCLEOTIDE SEQUENCE</scope>
    <source>
        <strain evidence="2">CBS 122368</strain>
    </source>
</reference>
<gene>
    <name evidence="2" type="ORF">BU26DRAFT_601199</name>
</gene>
<feature type="compositionally biased region" description="Basic and acidic residues" evidence="1">
    <location>
        <begin position="21"/>
        <end position="38"/>
    </location>
</feature>
<dbReference type="Proteomes" id="UP000800094">
    <property type="component" value="Unassembled WGS sequence"/>
</dbReference>
<dbReference type="EMBL" id="ML987191">
    <property type="protein sequence ID" value="KAF2252993.1"/>
    <property type="molecule type" value="Genomic_DNA"/>
</dbReference>
<feature type="region of interest" description="Disordered" evidence="1">
    <location>
        <begin position="1"/>
        <end position="70"/>
    </location>
</feature>
<feature type="region of interest" description="Disordered" evidence="1">
    <location>
        <begin position="97"/>
        <end position="148"/>
    </location>
</feature>
<evidence type="ECO:0000256" key="1">
    <source>
        <dbReference type="SAM" id="MobiDB-lite"/>
    </source>
</evidence>
<proteinExistence type="predicted"/>
<dbReference type="GeneID" id="54588581"/>